<protein>
    <submittedName>
        <fullName evidence="1">Unplaced genomic scaffold scaffold_3090, whole genome shotgun sequence</fullName>
    </submittedName>
</protein>
<sequence length="135" mass="14715">MPNAIFNILSIELPQGAETFHMTFKPKYPGPLVSSIFPFPAIVNIPVIQLQNGLATIEQQTVPIGSGSSAIVTTYPVPDKHTHYLISDPLNLSATKSESKPSTPQLFLKLLKSVWKVQGKIIDSFSVLSASVFNH</sequence>
<keyword evidence="2" id="KW-1185">Reference proteome</keyword>
<dbReference type="AlphaFoldDB" id="A0A0D0CKG6"/>
<organism evidence="1 2">
    <name type="scientific">Paxillus rubicundulus Ve08.2h10</name>
    <dbReference type="NCBI Taxonomy" id="930991"/>
    <lineage>
        <taxon>Eukaryota</taxon>
        <taxon>Fungi</taxon>
        <taxon>Dikarya</taxon>
        <taxon>Basidiomycota</taxon>
        <taxon>Agaricomycotina</taxon>
        <taxon>Agaricomycetes</taxon>
        <taxon>Agaricomycetidae</taxon>
        <taxon>Boletales</taxon>
        <taxon>Paxilineae</taxon>
        <taxon>Paxillaceae</taxon>
        <taxon>Paxillus</taxon>
    </lineage>
</organism>
<accession>A0A0D0CKG6</accession>
<dbReference type="InParanoid" id="A0A0D0CKG6"/>
<proteinExistence type="predicted"/>
<name>A0A0D0CKG6_9AGAM</name>
<dbReference type="Proteomes" id="UP000054538">
    <property type="component" value="Unassembled WGS sequence"/>
</dbReference>
<reference evidence="2" key="2">
    <citation type="submission" date="2015-01" db="EMBL/GenBank/DDBJ databases">
        <title>Evolutionary Origins and Diversification of the Mycorrhizal Mutualists.</title>
        <authorList>
            <consortium name="DOE Joint Genome Institute"/>
            <consortium name="Mycorrhizal Genomics Consortium"/>
            <person name="Kohler A."/>
            <person name="Kuo A."/>
            <person name="Nagy L.G."/>
            <person name="Floudas D."/>
            <person name="Copeland A."/>
            <person name="Barry K.W."/>
            <person name="Cichocki N."/>
            <person name="Veneault-Fourrey C."/>
            <person name="LaButti K."/>
            <person name="Lindquist E.A."/>
            <person name="Lipzen A."/>
            <person name="Lundell T."/>
            <person name="Morin E."/>
            <person name="Murat C."/>
            <person name="Riley R."/>
            <person name="Ohm R."/>
            <person name="Sun H."/>
            <person name="Tunlid A."/>
            <person name="Henrissat B."/>
            <person name="Grigoriev I.V."/>
            <person name="Hibbett D.S."/>
            <person name="Martin F."/>
        </authorList>
    </citation>
    <scope>NUCLEOTIDE SEQUENCE [LARGE SCALE GENOMIC DNA]</scope>
    <source>
        <strain evidence="2">Ve08.2h10</strain>
    </source>
</reference>
<gene>
    <name evidence="1" type="ORF">PAXRUDRAFT_171940</name>
</gene>
<evidence type="ECO:0000313" key="2">
    <source>
        <dbReference type="Proteomes" id="UP000054538"/>
    </source>
</evidence>
<dbReference type="HOGENOM" id="CLU_1982284_0_0_1"/>
<reference evidence="1 2" key="1">
    <citation type="submission" date="2014-04" db="EMBL/GenBank/DDBJ databases">
        <authorList>
            <consortium name="DOE Joint Genome Institute"/>
            <person name="Kuo A."/>
            <person name="Kohler A."/>
            <person name="Jargeat P."/>
            <person name="Nagy L.G."/>
            <person name="Floudas D."/>
            <person name="Copeland A."/>
            <person name="Barry K.W."/>
            <person name="Cichocki N."/>
            <person name="Veneault-Fourrey C."/>
            <person name="LaButti K."/>
            <person name="Lindquist E.A."/>
            <person name="Lipzen A."/>
            <person name="Lundell T."/>
            <person name="Morin E."/>
            <person name="Murat C."/>
            <person name="Sun H."/>
            <person name="Tunlid A."/>
            <person name="Henrissat B."/>
            <person name="Grigoriev I.V."/>
            <person name="Hibbett D.S."/>
            <person name="Martin F."/>
            <person name="Nordberg H.P."/>
            <person name="Cantor M.N."/>
            <person name="Hua S.X."/>
        </authorList>
    </citation>
    <scope>NUCLEOTIDE SEQUENCE [LARGE SCALE GENOMIC DNA]</scope>
    <source>
        <strain evidence="1 2">Ve08.2h10</strain>
    </source>
</reference>
<evidence type="ECO:0000313" key="1">
    <source>
        <dbReference type="EMBL" id="KIK75718.1"/>
    </source>
</evidence>
<dbReference type="EMBL" id="KN827912">
    <property type="protein sequence ID" value="KIK75718.1"/>
    <property type="molecule type" value="Genomic_DNA"/>
</dbReference>